<reference evidence="2" key="1">
    <citation type="submission" date="2018-05" db="EMBL/GenBank/DDBJ databases">
        <title>Micromonospora globispora sp. nov. and Micromonospora rugosa sp. nov., isolated from marine sediment.</title>
        <authorList>
            <person name="Carro L."/>
            <person name="Aysel V."/>
            <person name="Cetin D."/>
            <person name="Igual J.M."/>
            <person name="Klenk H.-P."/>
            <person name="Trujillo M.E."/>
            <person name="Sahin N."/>
        </authorList>
    </citation>
    <scope>NUCLEOTIDE SEQUENCE [LARGE SCALE GENOMIC DNA]</scope>
    <source>
        <strain evidence="2">S2904</strain>
    </source>
</reference>
<evidence type="ECO:0008006" key="3">
    <source>
        <dbReference type="Google" id="ProtNLM"/>
    </source>
</evidence>
<comment type="caution">
    <text evidence="1">The sequence shown here is derived from an EMBL/GenBank/DDBJ whole genome shotgun (WGS) entry which is preliminary data.</text>
</comment>
<protein>
    <recommendedName>
        <fullName evidence="3">YceI family protein</fullName>
    </recommendedName>
</protein>
<dbReference type="InterPro" id="IPR036761">
    <property type="entry name" value="TTHA0802/YceI-like_sf"/>
</dbReference>
<dbReference type="AlphaFoldDB" id="A0A317K738"/>
<sequence>MRAVAPDRYRATTVVTQSAYGIKPYSAFLGALKVRDEVEVEIEVRLGPATSLPQGRS</sequence>
<dbReference type="Proteomes" id="UP000245683">
    <property type="component" value="Unassembled WGS sequence"/>
</dbReference>
<gene>
    <name evidence="1" type="ORF">DLJ46_11005</name>
</gene>
<evidence type="ECO:0000313" key="1">
    <source>
        <dbReference type="EMBL" id="PWU48807.1"/>
    </source>
</evidence>
<dbReference type="EMBL" id="QGSV01000151">
    <property type="protein sequence ID" value="PWU48807.1"/>
    <property type="molecule type" value="Genomic_DNA"/>
</dbReference>
<evidence type="ECO:0000313" key="2">
    <source>
        <dbReference type="Proteomes" id="UP000245683"/>
    </source>
</evidence>
<name>A0A317K738_9ACTN</name>
<accession>A0A317K738</accession>
<dbReference type="Gene3D" id="2.40.128.110">
    <property type="entry name" value="Lipid/polyisoprenoid-binding, YceI-like"/>
    <property type="match status" value="1"/>
</dbReference>
<proteinExistence type="predicted"/>
<organism evidence="1 2">
    <name type="scientific">Micromonospora globispora</name>
    <dbReference type="NCBI Taxonomy" id="1450148"/>
    <lineage>
        <taxon>Bacteria</taxon>
        <taxon>Bacillati</taxon>
        <taxon>Actinomycetota</taxon>
        <taxon>Actinomycetes</taxon>
        <taxon>Micromonosporales</taxon>
        <taxon>Micromonosporaceae</taxon>
        <taxon>Micromonospora</taxon>
    </lineage>
</organism>
<keyword evidence="2" id="KW-1185">Reference proteome</keyword>